<dbReference type="Pfam" id="PF08592">
    <property type="entry name" value="Anthrone_oxy"/>
    <property type="match status" value="1"/>
</dbReference>
<evidence type="ECO:0000256" key="1">
    <source>
        <dbReference type="ARBA" id="ARBA00004141"/>
    </source>
</evidence>
<dbReference type="PANTHER" id="PTHR35042:SF3">
    <property type="entry name" value="ANTHRONE OXYGENASE-RELATED"/>
    <property type="match status" value="1"/>
</dbReference>
<evidence type="ECO:0000256" key="7">
    <source>
        <dbReference type="ARBA" id="ARBA00034313"/>
    </source>
</evidence>
<comment type="subcellular location">
    <subcellularLocation>
        <location evidence="1">Membrane</location>
        <topology evidence="1">Multi-pass membrane protein</topology>
    </subcellularLocation>
</comment>
<dbReference type="RefSeq" id="XP_070880337.1">
    <property type="nucleotide sequence ID" value="XM_071031795.1"/>
</dbReference>
<keyword evidence="10" id="KW-1185">Reference proteome</keyword>
<feature type="transmembrane region" description="Helical" evidence="8">
    <location>
        <begin position="12"/>
        <end position="36"/>
    </location>
</feature>
<reference evidence="9 10" key="1">
    <citation type="submission" date="2024-07" db="EMBL/GenBank/DDBJ databases">
        <title>Section-level genome sequencing and comparative genomics of Aspergillus sections Usti and Cavernicolus.</title>
        <authorList>
            <consortium name="Lawrence Berkeley National Laboratory"/>
            <person name="Nybo J.L."/>
            <person name="Vesth T.C."/>
            <person name="Theobald S."/>
            <person name="Frisvad J.C."/>
            <person name="Larsen T.O."/>
            <person name="Kjaerboelling I."/>
            <person name="Rothschild-Mancinelli K."/>
            <person name="Lyhne E.K."/>
            <person name="Kogle M.E."/>
            <person name="Barry K."/>
            <person name="Clum A."/>
            <person name="Na H."/>
            <person name="Ledsgaard L."/>
            <person name="Lin J."/>
            <person name="Lipzen A."/>
            <person name="Kuo A."/>
            <person name="Riley R."/>
            <person name="Mondo S."/>
            <person name="Labutti K."/>
            <person name="Haridas S."/>
            <person name="Pangalinan J."/>
            <person name="Salamov A.A."/>
            <person name="Simmons B.A."/>
            <person name="Magnuson J.K."/>
            <person name="Chen J."/>
            <person name="Drula E."/>
            <person name="Henrissat B."/>
            <person name="Wiebenga A."/>
            <person name="Lubbers R.J."/>
            <person name="Gomes A.C."/>
            <person name="Macurrencykelacurrency M.R."/>
            <person name="Stajich J."/>
            <person name="Grigoriev I.V."/>
            <person name="Mortensen U.H."/>
            <person name="De Vries R.P."/>
            <person name="Baker S.E."/>
            <person name="Andersen M.R."/>
        </authorList>
    </citation>
    <scope>NUCLEOTIDE SEQUENCE [LARGE SCALE GENOMIC DNA]</scope>
    <source>
        <strain evidence="9 10">CBS 449.75</strain>
    </source>
</reference>
<gene>
    <name evidence="9" type="ORF">BJX67DRAFT_376049</name>
</gene>
<dbReference type="PANTHER" id="PTHR35042">
    <property type="entry name" value="ANTHRONE OXYGENASE ENCC"/>
    <property type="match status" value="1"/>
</dbReference>
<dbReference type="Proteomes" id="UP001610432">
    <property type="component" value="Unassembled WGS sequence"/>
</dbReference>
<keyword evidence="6 8" id="KW-0472">Membrane</keyword>
<evidence type="ECO:0000256" key="4">
    <source>
        <dbReference type="ARBA" id="ARBA00023002"/>
    </source>
</evidence>
<dbReference type="EMBL" id="JBFXLQ010000126">
    <property type="protein sequence ID" value="KAL2859781.1"/>
    <property type="molecule type" value="Genomic_DNA"/>
</dbReference>
<organism evidence="9 10">
    <name type="scientific">Aspergillus lucknowensis</name>
    <dbReference type="NCBI Taxonomy" id="176173"/>
    <lineage>
        <taxon>Eukaryota</taxon>
        <taxon>Fungi</taxon>
        <taxon>Dikarya</taxon>
        <taxon>Ascomycota</taxon>
        <taxon>Pezizomycotina</taxon>
        <taxon>Eurotiomycetes</taxon>
        <taxon>Eurotiomycetidae</taxon>
        <taxon>Eurotiales</taxon>
        <taxon>Aspergillaceae</taxon>
        <taxon>Aspergillus</taxon>
        <taxon>Aspergillus subgen. Nidulantes</taxon>
    </lineage>
</organism>
<protein>
    <recommendedName>
        <fullName evidence="11">DUF1772-domain-containing protein</fullName>
    </recommendedName>
</protein>
<dbReference type="GeneID" id="98146867"/>
<evidence type="ECO:0000256" key="5">
    <source>
        <dbReference type="ARBA" id="ARBA00023033"/>
    </source>
</evidence>
<evidence type="ECO:0000256" key="6">
    <source>
        <dbReference type="ARBA" id="ARBA00023136"/>
    </source>
</evidence>
<comment type="similarity">
    <text evidence="7">Belongs to the anthrone oxygenase family.</text>
</comment>
<feature type="transmembrane region" description="Helical" evidence="8">
    <location>
        <begin position="56"/>
        <end position="77"/>
    </location>
</feature>
<name>A0ABR4L5V7_9EURO</name>
<dbReference type="InterPro" id="IPR013901">
    <property type="entry name" value="Anthrone_oxy"/>
</dbReference>
<evidence type="ECO:0000256" key="2">
    <source>
        <dbReference type="ARBA" id="ARBA00022692"/>
    </source>
</evidence>
<evidence type="ECO:0008006" key="11">
    <source>
        <dbReference type="Google" id="ProtNLM"/>
    </source>
</evidence>
<evidence type="ECO:0000256" key="8">
    <source>
        <dbReference type="SAM" id="Phobius"/>
    </source>
</evidence>
<accession>A0ABR4L5V7</accession>
<proteinExistence type="inferred from homology"/>
<sequence>MPLTPSLSTLKATAIISGSFLSGAMTALSGITVPVLLDTTTHPTQLLHQWVRMYHYGHIALPTLSIATAVLYFSIAAQQTSSSKTVKASTRTGTSAWGWGRRRALWAGGLTMAMVPFTWVVMNPTNGVLFRMQRGAEMGEMGPTLEEVRGLVVRWAWMHLARSVFPLVGGLLGLRIDV</sequence>
<keyword evidence="3 8" id="KW-1133">Transmembrane helix</keyword>
<keyword evidence="4" id="KW-0560">Oxidoreductase</keyword>
<evidence type="ECO:0000313" key="9">
    <source>
        <dbReference type="EMBL" id="KAL2859781.1"/>
    </source>
</evidence>
<comment type="caution">
    <text evidence="9">The sequence shown here is derived from an EMBL/GenBank/DDBJ whole genome shotgun (WGS) entry which is preliminary data.</text>
</comment>
<keyword evidence="5" id="KW-0503">Monooxygenase</keyword>
<keyword evidence="2 8" id="KW-0812">Transmembrane</keyword>
<feature type="transmembrane region" description="Helical" evidence="8">
    <location>
        <begin position="104"/>
        <end position="122"/>
    </location>
</feature>
<evidence type="ECO:0000256" key="3">
    <source>
        <dbReference type="ARBA" id="ARBA00022989"/>
    </source>
</evidence>
<evidence type="ECO:0000313" key="10">
    <source>
        <dbReference type="Proteomes" id="UP001610432"/>
    </source>
</evidence>